<evidence type="ECO:0000256" key="8">
    <source>
        <dbReference type="ARBA" id="ARBA00023277"/>
    </source>
</evidence>
<dbReference type="GO" id="GO:0045493">
    <property type="term" value="P:xylan catabolic process"/>
    <property type="evidence" value="ECO:0007669"/>
    <property type="project" value="UniProtKB-KW"/>
</dbReference>
<sequence>MFGAFIISVLHEGLDGGVNYRSICAGCRNCPVETPRNAMRATLSRVTGLKYFGTATDNPELTDTAYVEILSNTTEFGQITPGNSQKWDATEPSNGTFTFTEGDVITSLAENNTQLLRCHNLVWYSQPPTWVSGGTWTNETLQAVMKTHITTEMTHYKGQCYAWDVVNEALNDSANFRTDVFYNAMGEDYIRIAFETAAAADPDVKLYYNDYNIEYSGAKATAALGIVTKLVNEGVKIDGVGMQGHYIVGSTPSQSDLITTMETYTALGLEVAYTELDIRMTLPGTDTLLAQQSTDYENVVSACLNVADCIGITVWDFDDKYSWIPDTFSGQGAACLFDEDLNRKPAYYGVVSALKSSNRTVSTLTSATLVSSTSVATSSAAGVPSILTTSSPSGMTTSYIALSTSSLNPAPISVSSSTVSSPFTAILTTSTSVSAPTASADSTDDGDDTCES</sequence>
<keyword evidence="7 10" id="KW-0378">Hydrolase</keyword>
<dbReference type="PANTHER" id="PTHR31490:SF35">
    <property type="entry name" value="ENDO-1,4-BETA-XYLANASE"/>
    <property type="match status" value="1"/>
</dbReference>
<comment type="similarity">
    <text evidence="4 10">Belongs to the glycosyl hydrolase 10 (cellulase F) family.</text>
</comment>
<comment type="pathway">
    <text evidence="3">Glycan degradation; xylan degradation.</text>
</comment>
<evidence type="ECO:0000256" key="5">
    <source>
        <dbReference type="ARBA" id="ARBA00022525"/>
    </source>
</evidence>
<evidence type="ECO:0000313" key="14">
    <source>
        <dbReference type="Proteomes" id="UP000070700"/>
    </source>
</evidence>
<dbReference type="PROSITE" id="PS51760">
    <property type="entry name" value="GH10_2"/>
    <property type="match status" value="1"/>
</dbReference>
<keyword evidence="10" id="KW-0326">Glycosidase</keyword>
<evidence type="ECO:0000256" key="6">
    <source>
        <dbReference type="ARBA" id="ARBA00022651"/>
    </source>
</evidence>
<dbReference type="GO" id="GO:0031176">
    <property type="term" value="F:endo-1,4-beta-xylanase activity"/>
    <property type="evidence" value="ECO:0007669"/>
    <property type="project" value="UniProtKB-EC"/>
</dbReference>
<keyword evidence="5" id="KW-0964">Secreted</keyword>
<evidence type="ECO:0000256" key="1">
    <source>
        <dbReference type="ARBA" id="ARBA00000681"/>
    </source>
</evidence>
<evidence type="ECO:0000313" key="13">
    <source>
        <dbReference type="EMBL" id="KUJ06377.1"/>
    </source>
</evidence>
<dbReference type="InParanoid" id="A0A132B3X8"/>
<feature type="region of interest" description="Disordered" evidence="11">
    <location>
        <begin position="433"/>
        <end position="452"/>
    </location>
</feature>
<dbReference type="SMART" id="SM00633">
    <property type="entry name" value="Glyco_10"/>
    <property type="match status" value="1"/>
</dbReference>
<comment type="catalytic activity">
    <reaction evidence="1 10">
        <text>Endohydrolysis of (1-&gt;4)-beta-D-xylosidic linkages in xylans.</text>
        <dbReference type="EC" id="3.2.1.8"/>
    </reaction>
</comment>
<dbReference type="AlphaFoldDB" id="A0A132B3X8"/>
<evidence type="ECO:0000256" key="11">
    <source>
        <dbReference type="SAM" id="MobiDB-lite"/>
    </source>
</evidence>
<dbReference type="Proteomes" id="UP000070700">
    <property type="component" value="Unassembled WGS sequence"/>
</dbReference>
<gene>
    <name evidence="13" type="ORF">LY89DRAFT_769491</name>
</gene>
<dbReference type="GeneID" id="28831545"/>
<dbReference type="SUPFAM" id="SSF51445">
    <property type="entry name" value="(Trans)glycosidases"/>
    <property type="match status" value="1"/>
</dbReference>
<accession>A0A132B3X8</accession>
<evidence type="ECO:0000256" key="3">
    <source>
        <dbReference type="ARBA" id="ARBA00004851"/>
    </source>
</evidence>
<comment type="subcellular location">
    <subcellularLocation>
        <location evidence="2">Secreted</location>
    </subcellularLocation>
</comment>
<evidence type="ECO:0000256" key="4">
    <source>
        <dbReference type="ARBA" id="ARBA00007495"/>
    </source>
</evidence>
<feature type="domain" description="GH10" evidence="12">
    <location>
        <begin position="43"/>
        <end position="353"/>
    </location>
</feature>
<keyword evidence="14" id="KW-1185">Reference proteome</keyword>
<keyword evidence="8 10" id="KW-0119">Carbohydrate metabolism</keyword>
<dbReference type="RefSeq" id="XP_018060732.1">
    <property type="nucleotide sequence ID" value="XM_018221819.1"/>
</dbReference>
<evidence type="ECO:0000259" key="12">
    <source>
        <dbReference type="PROSITE" id="PS51760"/>
    </source>
</evidence>
<dbReference type="EC" id="3.2.1.8" evidence="10"/>
<dbReference type="PANTHER" id="PTHR31490">
    <property type="entry name" value="GLYCOSYL HYDROLASE"/>
    <property type="match status" value="1"/>
</dbReference>
<feature type="compositionally biased region" description="Acidic residues" evidence="11">
    <location>
        <begin position="442"/>
        <end position="452"/>
    </location>
</feature>
<dbReference type="GO" id="GO:0005576">
    <property type="term" value="C:extracellular region"/>
    <property type="evidence" value="ECO:0007669"/>
    <property type="project" value="UniProtKB-SubCell"/>
</dbReference>
<dbReference type="OrthoDB" id="3055998at2759"/>
<evidence type="ECO:0000256" key="10">
    <source>
        <dbReference type="RuleBase" id="RU361174"/>
    </source>
</evidence>
<dbReference type="InterPro" id="IPR044846">
    <property type="entry name" value="GH10"/>
</dbReference>
<dbReference type="KEGG" id="psco:LY89DRAFT_769491"/>
<keyword evidence="6" id="KW-0858">Xylan degradation</keyword>
<reference evidence="13 14" key="1">
    <citation type="submission" date="2015-10" db="EMBL/GenBank/DDBJ databases">
        <title>Full genome of DAOMC 229536 Phialocephala scopiformis, a fungal endophyte of spruce producing the potent anti-insectan compound rugulosin.</title>
        <authorList>
            <consortium name="DOE Joint Genome Institute"/>
            <person name="Walker A.K."/>
            <person name="Frasz S.L."/>
            <person name="Seifert K.A."/>
            <person name="Miller J.D."/>
            <person name="Mondo S.J."/>
            <person name="Labutti K."/>
            <person name="Lipzen A."/>
            <person name="Dockter R."/>
            <person name="Kennedy M."/>
            <person name="Grigoriev I.V."/>
            <person name="Spatafora J.W."/>
        </authorList>
    </citation>
    <scope>NUCLEOTIDE SEQUENCE [LARGE SCALE GENOMIC DNA]</scope>
    <source>
        <strain evidence="13 14">CBS 120377</strain>
    </source>
</reference>
<dbReference type="Gene3D" id="3.20.20.80">
    <property type="entry name" value="Glycosidases"/>
    <property type="match status" value="1"/>
</dbReference>
<keyword evidence="9 10" id="KW-0624">Polysaccharide degradation</keyword>
<evidence type="ECO:0000256" key="9">
    <source>
        <dbReference type="ARBA" id="ARBA00023326"/>
    </source>
</evidence>
<dbReference type="EMBL" id="KQ947447">
    <property type="protein sequence ID" value="KUJ06377.1"/>
    <property type="molecule type" value="Genomic_DNA"/>
</dbReference>
<dbReference type="InterPro" id="IPR001000">
    <property type="entry name" value="GH10_dom"/>
</dbReference>
<evidence type="ECO:0000256" key="2">
    <source>
        <dbReference type="ARBA" id="ARBA00004613"/>
    </source>
</evidence>
<organism evidence="13 14">
    <name type="scientific">Mollisia scopiformis</name>
    <name type="common">Conifer needle endophyte fungus</name>
    <name type="synonym">Phialocephala scopiformis</name>
    <dbReference type="NCBI Taxonomy" id="149040"/>
    <lineage>
        <taxon>Eukaryota</taxon>
        <taxon>Fungi</taxon>
        <taxon>Dikarya</taxon>
        <taxon>Ascomycota</taxon>
        <taxon>Pezizomycotina</taxon>
        <taxon>Leotiomycetes</taxon>
        <taxon>Helotiales</taxon>
        <taxon>Mollisiaceae</taxon>
        <taxon>Mollisia</taxon>
    </lineage>
</organism>
<name>A0A132B3X8_MOLSC</name>
<proteinExistence type="inferred from homology"/>
<protein>
    <recommendedName>
        <fullName evidence="10">Beta-xylanase</fullName>
        <ecNumber evidence="10">3.2.1.8</ecNumber>
    </recommendedName>
</protein>
<evidence type="ECO:0000256" key="7">
    <source>
        <dbReference type="ARBA" id="ARBA00022801"/>
    </source>
</evidence>
<dbReference type="PRINTS" id="PR00134">
    <property type="entry name" value="GLHYDRLASE10"/>
</dbReference>
<dbReference type="InterPro" id="IPR017853">
    <property type="entry name" value="GH"/>
</dbReference>
<dbReference type="Pfam" id="PF00331">
    <property type="entry name" value="Glyco_hydro_10"/>
    <property type="match status" value="1"/>
</dbReference>